<dbReference type="Pfam" id="PF00651">
    <property type="entry name" value="BTB"/>
    <property type="match status" value="1"/>
</dbReference>
<dbReference type="InterPro" id="IPR008974">
    <property type="entry name" value="TRAF-like"/>
</dbReference>
<keyword evidence="6" id="KW-1185">Reference proteome</keyword>
<dbReference type="InterPro" id="IPR045005">
    <property type="entry name" value="BPM1-6"/>
</dbReference>
<dbReference type="AlphaFoldDB" id="A0ABC9ANA4"/>
<dbReference type="PROSITE" id="PS50097">
    <property type="entry name" value="BTB"/>
    <property type="match status" value="1"/>
</dbReference>
<dbReference type="InterPro" id="IPR000210">
    <property type="entry name" value="BTB/POZ_dom"/>
</dbReference>
<dbReference type="CDD" id="cd00121">
    <property type="entry name" value="MATH"/>
    <property type="match status" value="1"/>
</dbReference>
<comment type="similarity">
    <text evidence="2">Belongs to the Tdpoz family.</text>
</comment>
<evidence type="ECO:0000256" key="2">
    <source>
        <dbReference type="ARBA" id="ARBA00010846"/>
    </source>
</evidence>
<proteinExistence type="inferred from homology"/>
<dbReference type="SUPFAM" id="SSF54695">
    <property type="entry name" value="POZ domain"/>
    <property type="match status" value="1"/>
</dbReference>
<comment type="pathway">
    <text evidence="1">Protein modification; protein ubiquitination.</text>
</comment>
<dbReference type="PANTHER" id="PTHR26379:SF483">
    <property type="entry name" value="OS11G0619800 PROTEIN"/>
    <property type="match status" value="1"/>
</dbReference>
<evidence type="ECO:0000313" key="5">
    <source>
        <dbReference type="EMBL" id="CAL4979518.1"/>
    </source>
</evidence>
<dbReference type="Gene3D" id="3.30.710.10">
    <property type="entry name" value="Potassium Channel Kv1.1, Chain A"/>
    <property type="match status" value="1"/>
</dbReference>
<dbReference type="Gene3D" id="2.60.210.10">
    <property type="entry name" value="Apoptosis, Tumor Necrosis Factor Receptor Associated Protein 2, Chain A"/>
    <property type="match status" value="1"/>
</dbReference>
<sequence length="362" mass="39471">MPPTSSSLSAFGSSSGNGSTSAIVADTATGWHEFRIDCYSATKGLGNGRYLNSSNFNAGGHSWHIAYYPKGLDAESIDSISVYVFLKLVARKDAVVKARYKFSLLDKQGKPDSSFINSSQVEVFKSNSTATSGWGFKRFIVRDAAWERSKYVRDDCFSIRCDVTVILGLRTDVVVPLSDLHRDIGALLSTGEGADVTFNVGGEMLAAHSNVLGARSSVFKAELFGPLKAEKAAGPVLIVDMESYVFKALLHFIYTDSLPDMEEGEEIVMAQHLLVAADRYDLKRLKQICEDILSNHIEKSTVATTLVLAEQHGCQELKDACLAFLMSPGNFNLVMTTDADGFDHLRKSCPSLLEELVANLDP</sequence>
<name>A0ABC9ANA4_9POAL</name>
<organism evidence="5 6">
    <name type="scientific">Urochloa decumbens</name>
    <dbReference type="NCBI Taxonomy" id="240449"/>
    <lineage>
        <taxon>Eukaryota</taxon>
        <taxon>Viridiplantae</taxon>
        <taxon>Streptophyta</taxon>
        <taxon>Embryophyta</taxon>
        <taxon>Tracheophyta</taxon>
        <taxon>Spermatophyta</taxon>
        <taxon>Magnoliopsida</taxon>
        <taxon>Liliopsida</taxon>
        <taxon>Poales</taxon>
        <taxon>Poaceae</taxon>
        <taxon>PACMAD clade</taxon>
        <taxon>Panicoideae</taxon>
        <taxon>Panicodae</taxon>
        <taxon>Paniceae</taxon>
        <taxon>Melinidinae</taxon>
        <taxon>Urochloa</taxon>
    </lineage>
</organism>
<dbReference type="PANTHER" id="PTHR26379">
    <property type="entry name" value="BTB/POZ AND MATH DOMAIN-CONTAINING PROTEIN 1"/>
    <property type="match status" value="1"/>
</dbReference>
<dbReference type="InterPro" id="IPR011333">
    <property type="entry name" value="SKP1/BTB/POZ_sf"/>
</dbReference>
<dbReference type="Pfam" id="PF22486">
    <property type="entry name" value="MATH_2"/>
    <property type="match status" value="1"/>
</dbReference>
<reference evidence="5" key="1">
    <citation type="submission" date="2024-10" db="EMBL/GenBank/DDBJ databases">
        <authorList>
            <person name="Ryan C."/>
        </authorList>
    </citation>
    <scope>NUCLEOTIDE SEQUENCE [LARGE SCALE GENOMIC DNA]</scope>
</reference>
<dbReference type="Gene3D" id="1.25.40.420">
    <property type="match status" value="1"/>
</dbReference>
<gene>
    <name evidence="5" type="ORF">URODEC1_LOCUS55294</name>
</gene>
<dbReference type="Pfam" id="PF24570">
    <property type="entry name" value="BACK_BPM_SPOP"/>
    <property type="match status" value="1"/>
</dbReference>
<dbReference type="EMBL" id="OZ075131">
    <property type="protein sequence ID" value="CAL4979518.1"/>
    <property type="molecule type" value="Genomic_DNA"/>
</dbReference>
<evidence type="ECO:0000259" key="3">
    <source>
        <dbReference type="PROSITE" id="PS50097"/>
    </source>
</evidence>
<accession>A0ABC9ANA4</accession>
<feature type="domain" description="BTB" evidence="3">
    <location>
        <begin position="194"/>
        <end position="262"/>
    </location>
</feature>
<feature type="domain" description="MATH" evidence="4">
    <location>
        <begin position="29"/>
        <end position="163"/>
    </location>
</feature>
<protein>
    <submittedName>
        <fullName evidence="5">Uncharacterized protein</fullName>
    </submittedName>
</protein>
<dbReference type="InterPro" id="IPR056423">
    <property type="entry name" value="BACK_BPM_SPOP"/>
</dbReference>
<dbReference type="InterPro" id="IPR002083">
    <property type="entry name" value="MATH/TRAF_dom"/>
</dbReference>
<evidence type="ECO:0000259" key="4">
    <source>
        <dbReference type="PROSITE" id="PS50144"/>
    </source>
</evidence>
<dbReference type="SUPFAM" id="SSF49599">
    <property type="entry name" value="TRAF domain-like"/>
    <property type="match status" value="1"/>
</dbReference>
<evidence type="ECO:0000313" key="6">
    <source>
        <dbReference type="Proteomes" id="UP001497457"/>
    </source>
</evidence>
<evidence type="ECO:0000256" key="1">
    <source>
        <dbReference type="ARBA" id="ARBA00004906"/>
    </source>
</evidence>
<dbReference type="Proteomes" id="UP001497457">
    <property type="component" value="Chromosome 21rd"/>
</dbReference>
<dbReference type="SMART" id="SM00225">
    <property type="entry name" value="BTB"/>
    <property type="match status" value="1"/>
</dbReference>
<dbReference type="PROSITE" id="PS50144">
    <property type="entry name" value="MATH"/>
    <property type="match status" value="1"/>
</dbReference>